<reference evidence="1 2" key="1">
    <citation type="journal article" date="2019" name="Nat. Ecol. Evol.">
        <title>Megaphylogeny resolves global patterns of mushroom evolution.</title>
        <authorList>
            <person name="Varga T."/>
            <person name="Krizsan K."/>
            <person name="Foldi C."/>
            <person name="Dima B."/>
            <person name="Sanchez-Garcia M."/>
            <person name="Sanchez-Ramirez S."/>
            <person name="Szollosi G.J."/>
            <person name="Szarkandi J.G."/>
            <person name="Papp V."/>
            <person name="Albert L."/>
            <person name="Andreopoulos W."/>
            <person name="Angelini C."/>
            <person name="Antonin V."/>
            <person name="Barry K.W."/>
            <person name="Bougher N.L."/>
            <person name="Buchanan P."/>
            <person name="Buyck B."/>
            <person name="Bense V."/>
            <person name="Catcheside P."/>
            <person name="Chovatia M."/>
            <person name="Cooper J."/>
            <person name="Damon W."/>
            <person name="Desjardin D."/>
            <person name="Finy P."/>
            <person name="Geml J."/>
            <person name="Haridas S."/>
            <person name="Hughes K."/>
            <person name="Justo A."/>
            <person name="Karasinski D."/>
            <person name="Kautmanova I."/>
            <person name="Kiss B."/>
            <person name="Kocsube S."/>
            <person name="Kotiranta H."/>
            <person name="LaButti K.M."/>
            <person name="Lechner B.E."/>
            <person name="Liimatainen K."/>
            <person name="Lipzen A."/>
            <person name="Lukacs Z."/>
            <person name="Mihaltcheva S."/>
            <person name="Morgado L.N."/>
            <person name="Niskanen T."/>
            <person name="Noordeloos M.E."/>
            <person name="Ohm R.A."/>
            <person name="Ortiz-Santana B."/>
            <person name="Ovrebo C."/>
            <person name="Racz N."/>
            <person name="Riley R."/>
            <person name="Savchenko A."/>
            <person name="Shiryaev A."/>
            <person name="Soop K."/>
            <person name="Spirin V."/>
            <person name="Szebenyi C."/>
            <person name="Tomsovsky M."/>
            <person name="Tulloss R.E."/>
            <person name="Uehling J."/>
            <person name="Grigoriev I.V."/>
            <person name="Vagvolgyi C."/>
            <person name="Papp T."/>
            <person name="Martin F.M."/>
            <person name="Miettinen O."/>
            <person name="Hibbett D.S."/>
            <person name="Nagy L.G."/>
        </authorList>
    </citation>
    <scope>NUCLEOTIDE SEQUENCE [LARGE SCALE GENOMIC DNA]</scope>
    <source>
        <strain evidence="1 2">HHB13444</strain>
    </source>
</reference>
<keyword evidence="2" id="KW-1185">Reference proteome</keyword>
<dbReference type="InParanoid" id="A0A5C3PSP7"/>
<gene>
    <name evidence="1" type="ORF">K466DRAFT_223436</name>
</gene>
<sequence length="190" mass="20658">MSVACRCVLRRPVGSDPGKASCIRELVEALRACMYVCRGRTGDDDQTGTVTVTVAVTVQYSTSTSFHPESLLFAVCSAQCAVMIQQKRGQRKYSVLSTSGFRDGDGGGDDDGWRLGGRGGPMPTNRSWVDRATDSTNLGYGYAPVLRVRKCTCVRAQRGALRHRGTRSSMHRASRALAPRHQSPILVIYA</sequence>
<protein>
    <submittedName>
        <fullName evidence="1">Uncharacterized protein</fullName>
    </submittedName>
</protein>
<organism evidence="1 2">
    <name type="scientific">Polyporus arcularius HHB13444</name>
    <dbReference type="NCBI Taxonomy" id="1314778"/>
    <lineage>
        <taxon>Eukaryota</taxon>
        <taxon>Fungi</taxon>
        <taxon>Dikarya</taxon>
        <taxon>Basidiomycota</taxon>
        <taxon>Agaricomycotina</taxon>
        <taxon>Agaricomycetes</taxon>
        <taxon>Polyporales</taxon>
        <taxon>Polyporaceae</taxon>
        <taxon>Polyporus</taxon>
    </lineage>
</organism>
<dbReference type="EMBL" id="ML210997">
    <property type="protein sequence ID" value="TFK92522.1"/>
    <property type="molecule type" value="Genomic_DNA"/>
</dbReference>
<name>A0A5C3PSP7_9APHY</name>
<evidence type="ECO:0000313" key="2">
    <source>
        <dbReference type="Proteomes" id="UP000308197"/>
    </source>
</evidence>
<dbReference type="AlphaFoldDB" id="A0A5C3PSP7"/>
<evidence type="ECO:0000313" key="1">
    <source>
        <dbReference type="EMBL" id="TFK92522.1"/>
    </source>
</evidence>
<proteinExistence type="predicted"/>
<accession>A0A5C3PSP7</accession>
<dbReference type="Proteomes" id="UP000308197">
    <property type="component" value="Unassembled WGS sequence"/>
</dbReference>